<feature type="compositionally biased region" description="Pro residues" evidence="3">
    <location>
        <begin position="148"/>
        <end position="158"/>
    </location>
</feature>
<dbReference type="PANTHER" id="PTHR34654">
    <property type="entry name" value="UPF0109 PROTEIN SCO5592"/>
    <property type="match status" value="1"/>
</dbReference>
<dbReference type="PANTHER" id="PTHR34654:SF1">
    <property type="entry name" value="RNA-BINDING PROTEIN KHPA"/>
    <property type="match status" value="1"/>
</dbReference>
<dbReference type="STRING" id="449447.MAE_57600"/>
<reference evidence="4 5" key="1">
    <citation type="journal article" date="2007" name="DNA Res.">
        <title>Complete genomic structure of the bloom-forming toxic cyanobacterium Microcystis aeruginosa NIES-843.</title>
        <authorList>
            <person name="Kaneko T."/>
            <person name="Nakajima N."/>
            <person name="Okamoto S."/>
            <person name="Suzuki I."/>
            <person name="Tanabe Y."/>
            <person name="Tamaoki M."/>
            <person name="Nakamura Y."/>
            <person name="Kasai F."/>
            <person name="Watanabe A."/>
            <person name="Kawashima K."/>
            <person name="Kishida Y."/>
            <person name="Ono A."/>
            <person name="Shimizu Y."/>
            <person name="Takahashi C."/>
            <person name="Minami C."/>
            <person name="Fujishiro T."/>
            <person name="Kohara M."/>
            <person name="Katoh M."/>
            <person name="Nakazaki N."/>
            <person name="Nakayama S."/>
            <person name="Yamada M."/>
            <person name="Tabata S."/>
            <person name="Watanabe M.M."/>
        </authorList>
    </citation>
    <scope>NUCLEOTIDE SEQUENCE [LARGE SCALE GENOMIC DNA]</scope>
    <source>
        <strain evidence="5">NIES-843 / IAM M-247</strain>
    </source>
</reference>
<evidence type="ECO:0000256" key="2">
    <source>
        <dbReference type="ARBA" id="ARBA00022884"/>
    </source>
</evidence>
<dbReference type="EMBL" id="AP009552">
    <property type="protein sequence ID" value="BAG05582.1"/>
    <property type="molecule type" value="Genomic_DNA"/>
</dbReference>
<dbReference type="InterPro" id="IPR020627">
    <property type="entry name" value="KhpA"/>
</dbReference>
<name>B0JI20_MICAN</name>
<dbReference type="AlphaFoldDB" id="B0JI20"/>
<dbReference type="GO" id="GO:0003723">
    <property type="term" value="F:RNA binding"/>
    <property type="evidence" value="ECO:0007669"/>
    <property type="project" value="UniProtKB-KW"/>
</dbReference>
<evidence type="ECO:0000313" key="5">
    <source>
        <dbReference type="Proteomes" id="UP000001510"/>
    </source>
</evidence>
<evidence type="ECO:0000256" key="1">
    <source>
        <dbReference type="ARBA" id="ARBA00022490"/>
    </source>
</evidence>
<feature type="region of interest" description="Disordered" evidence="3">
    <location>
        <begin position="126"/>
        <end position="158"/>
    </location>
</feature>
<keyword evidence="2" id="KW-0694">RNA-binding</keyword>
<keyword evidence="1" id="KW-0963">Cytoplasm</keyword>
<dbReference type="EnsemblBacteria" id="BAG05582">
    <property type="protein sequence ID" value="BAG05582"/>
    <property type="gene ID" value="MAE_57600"/>
</dbReference>
<accession>B0JI20</accession>
<sequence length="158" mass="18286">MKCVSMKKGLSDAYNKERNQRTPYAAFSPNRKFSRKSMPSTPNYLELVKFMIEPFLEEPASLRLDIERCKENERLWVRVAFDDADKGKVYGRGGRNLQAIRTTLEMAAASVGRSLYLEVYAAENEAEQRRTRRSHGNFEGTERRPSNRRPPAPRQLNN</sequence>
<evidence type="ECO:0000256" key="3">
    <source>
        <dbReference type="SAM" id="MobiDB-lite"/>
    </source>
</evidence>
<gene>
    <name evidence="4" type="ordered locus">MAE_57600</name>
</gene>
<dbReference type="Pfam" id="PF13083">
    <property type="entry name" value="KH_KhpA-B"/>
    <property type="match status" value="1"/>
</dbReference>
<protein>
    <submittedName>
        <fullName evidence="4">RNA-binding protein like</fullName>
    </submittedName>
</protein>
<dbReference type="Proteomes" id="UP000001510">
    <property type="component" value="Chromosome"/>
</dbReference>
<proteinExistence type="predicted"/>
<keyword evidence="5" id="KW-1185">Reference proteome</keyword>
<dbReference type="eggNOG" id="COG1837">
    <property type="taxonomic scope" value="Bacteria"/>
</dbReference>
<organism evidence="4 5">
    <name type="scientific">Microcystis aeruginosa (strain NIES-843 / IAM M-2473)</name>
    <dbReference type="NCBI Taxonomy" id="449447"/>
    <lineage>
        <taxon>Bacteria</taxon>
        <taxon>Bacillati</taxon>
        <taxon>Cyanobacteriota</taxon>
        <taxon>Cyanophyceae</taxon>
        <taxon>Oscillatoriophycideae</taxon>
        <taxon>Chroococcales</taxon>
        <taxon>Microcystaceae</taxon>
        <taxon>Microcystis</taxon>
    </lineage>
</organism>
<dbReference type="KEGG" id="mar:MAE_57600"/>
<dbReference type="PaxDb" id="449447-MAE_57600"/>
<evidence type="ECO:0000313" key="4">
    <source>
        <dbReference type="EMBL" id="BAG05582.1"/>
    </source>
</evidence>
<dbReference type="HOGENOM" id="CLU_132074_2_0_3"/>